<protein>
    <recommendedName>
        <fullName evidence="4">DUF3185 family protein</fullName>
    </recommendedName>
</protein>
<comment type="caution">
    <text evidence="2">The sequence shown here is derived from an EMBL/GenBank/DDBJ whole genome shotgun (WGS) entry which is preliminary data.</text>
</comment>
<accession>A0A839FAL5</accession>
<gene>
    <name evidence="2" type="ORF">FHW12_003397</name>
</gene>
<organism evidence="2 3">
    <name type="scientific">Dokdonella fugitiva</name>
    <dbReference type="NCBI Taxonomy" id="328517"/>
    <lineage>
        <taxon>Bacteria</taxon>
        <taxon>Pseudomonadati</taxon>
        <taxon>Pseudomonadota</taxon>
        <taxon>Gammaproteobacteria</taxon>
        <taxon>Lysobacterales</taxon>
        <taxon>Rhodanobacteraceae</taxon>
        <taxon>Dokdonella</taxon>
    </lineage>
</organism>
<keyword evidence="1" id="KW-1133">Transmembrane helix</keyword>
<keyword evidence="1" id="KW-0472">Membrane</keyword>
<dbReference type="RefSeq" id="WP_182532205.1">
    <property type="nucleotide sequence ID" value="NZ_JACGXL010000006.1"/>
</dbReference>
<dbReference type="EMBL" id="JACGXL010000006">
    <property type="protein sequence ID" value="MBA8889154.1"/>
    <property type="molecule type" value="Genomic_DNA"/>
</dbReference>
<evidence type="ECO:0000313" key="2">
    <source>
        <dbReference type="EMBL" id="MBA8889154.1"/>
    </source>
</evidence>
<evidence type="ECO:0000256" key="1">
    <source>
        <dbReference type="SAM" id="Phobius"/>
    </source>
</evidence>
<keyword evidence="1" id="KW-0812">Transmembrane</keyword>
<dbReference type="AlphaFoldDB" id="A0A839FAL5"/>
<keyword evidence="3" id="KW-1185">Reference proteome</keyword>
<reference evidence="2 3" key="1">
    <citation type="submission" date="2020-07" db="EMBL/GenBank/DDBJ databases">
        <title>Genomic Encyclopedia of Type Strains, Phase IV (KMG-V): Genome sequencing to study the core and pangenomes of soil and plant-associated prokaryotes.</title>
        <authorList>
            <person name="Whitman W."/>
        </authorList>
    </citation>
    <scope>NUCLEOTIDE SEQUENCE [LARGE SCALE GENOMIC DNA]</scope>
    <source>
        <strain evidence="2 3">RH2WT43</strain>
    </source>
</reference>
<feature type="transmembrane region" description="Helical" evidence="1">
    <location>
        <begin position="51"/>
        <end position="69"/>
    </location>
</feature>
<evidence type="ECO:0000313" key="3">
    <source>
        <dbReference type="Proteomes" id="UP000550401"/>
    </source>
</evidence>
<evidence type="ECO:0008006" key="4">
    <source>
        <dbReference type="Google" id="ProtNLM"/>
    </source>
</evidence>
<sequence length="71" mass="7275">MRIGLVLAGVILVALGAAGFTGNLDFTHDKQVVKIGDLSASVKEERSVPQWLGAIGVVAGLGLLAFGATRK</sequence>
<proteinExistence type="predicted"/>
<name>A0A839FAL5_9GAMM</name>
<dbReference type="Proteomes" id="UP000550401">
    <property type="component" value="Unassembled WGS sequence"/>
</dbReference>